<keyword evidence="11 14" id="KW-1133">Transmembrane helix</keyword>
<dbReference type="GO" id="GO:0016301">
    <property type="term" value="F:kinase activity"/>
    <property type="evidence" value="ECO:0007669"/>
    <property type="project" value="UniProtKB-KW"/>
</dbReference>
<dbReference type="InterPro" id="IPR003660">
    <property type="entry name" value="HAMP_dom"/>
</dbReference>
<evidence type="ECO:0000256" key="6">
    <source>
        <dbReference type="ARBA" id="ARBA00022679"/>
    </source>
</evidence>
<dbReference type="Pfam" id="PF00672">
    <property type="entry name" value="HAMP"/>
    <property type="match status" value="1"/>
</dbReference>
<dbReference type="InterPro" id="IPR005467">
    <property type="entry name" value="His_kinase_dom"/>
</dbReference>
<dbReference type="EC" id="2.7.13.3" evidence="3"/>
<dbReference type="InterPro" id="IPR036097">
    <property type="entry name" value="HisK_dim/P_sf"/>
</dbReference>
<keyword evidence="5" id="KW-0597">Phosphoprotein</keyword>
<evidence type="ECO:0000256" key="14">
    <source>
        <dbReference type="SAM" id="Phobius"/>
    </source>
</evidence>
<keyword evidence="18" id="KW-1185">Reference proteome</keyword>
<accession>A0ABS1H3B0</accession>
<dbReference type="SMART" id="SM00387">
    <property type="entry name" value="HATPase_c"/>
    <property type="match status" value="1"/>
</dbReference>
<dbReference type="Gene3D" id="1.10.287.130">
    <property type="match status" value="1"/>
</dbReference>
<keyword evidence="8" id="KW-0547">Nucleotide-binding</keyword>
<dbReference type="PANTHER" id="PTHR45528:SF8">
    <property type="entry name" value="HISTIDINE KINASE"/>
    <property type="match status" value="1"/>
</dbReference>
<dbReference type="SUPFAM" id="SSF158472">
    <property type="entry name" value="HAMP domain-like"/>
    <property type="match status" value="1"/>
</dbReference>
<evidence type="ECO:0000256" key="11">
    <source>
        <dbReference type="ARBA" id="ARBA00022989"/>
    </source>
</evidence>
<evidence type="ECO:0000256" key="2">
    <source>
        <dbReference type="ARBA" id="ARBA00004651"/>
    </source>
</evidence>
<dbReference type="PROSITE" id="PS50885">
    <property type="entry name" value="HAMP"/>
    <property type="match status" value="1"/>
</dbReference>
<dbReference type="SUPFAM" id="SSF47384">
    <property type="entry name" value="Homodimeric domain of signal transducing histidine kinase"/>
    <property type="match status" value="1"/>
</dbReference>
<name>A0ABS1H3B0_9BACL</name>
<dbReference type="Gene3D" id="6.10.340.10">
    <property type="match status" value="1"/>
</dbReference>
<dbReference type="Pfam" id="PF02518">
    <property type="entry name" value="HATPase_c"/>
    <property type="match status" value="1"/>
</dbReference>
<dbReference type="InterPro" id="IPR003594">
    <property type="entry name" value="HATPase_dom"/>
</dbReference>
<evidence type="ECO:0000256" key="8">
    <source>
        <dbReference type="ARBA" id="ARBA00022741"/>
    </source>
</evidence>
<dbReference type="InterPro" id="IPR036890">
    <property type="entry name" value="HATPase_C_sf"/>
</dbReference>
<dbReference type="SMART" id="SM00388">
    <property type="entry name" value="HisKA"/>
    <property type="match status" value="1"/>
</dbReference>
<reference evidence="17 18" key="1">
    <citation type="submission" date="2020-12" db="EMBL/GenBank/DDBJ databases">
        <title>YIM B01967 draft genome.</title>
        <authorList>
            <person name="Yan X."/>
        </authorList>
    </citation>
    <scope>NUCLEOTIDE SEQUENCE [LARGE SCALE GENOMIC DNA]</scope>
    <source>
        <strain evidence="17 18">YIM B01967</strain>
    </source>
</reference>
<comment type="catalytic activity">
    <reaction evidence="1">
        <text>ATP + protein L-histidine = ADP + protein N-phospho-L-histidine.</text>
        <dbReference type="EC" id="2.7.13.3"/>
    </reaction>
</comment>
<dbReference type="Pfam" id="PF00512">
    <property type="entry name" value="HisKA"/>
    <property type="match status" value="1"/>
</dbReference>
<dbReference type="PANTHER" id="PTHR45528">
    <property type="entry name" value="SENSOR HISTIDINE KINASE CPXA"/>
    <property type="match status" value="1"/>
</dbReference>
<protein>
    <recommendedName>
        <fullName evidence="3">histidine kinase</fullName>
        <ecNumber evidence="3">2.7.13.3</ecNumber>
    </recommendedName>
</protein>
<dbReference type="SMART" id="SM00304">
    <property type="entry name" value="HAMP"/>
    <property type="match status" value="1"/>
</dbReference>
<feature type="domain" description="HAMP" evidence="16">
    <location>
        <begin position="195"/>
        <end position="248"/>
    </location>
</feature>
<evidence type="ECO:0000256" key="3">
    <source>
        <dbReference type="ARBA" id="ARBA00012438"/>
    </source>
</evidence>
<keyword evidence="9 17" id="KW-0418">Kinase</keyword>
<evidence type="ECO:0000256" key="7">
    <source>
        <dbReference type="ARBA" id="ARBA00022692"/>
    </source>
</evidence>
<evidence type="ECO:0000259" key="15">
    <source>
        <dbReference type="PROSITE" id="PS50109"/>
    </source>
</evidence>
<evidence type="ECO:0000256" key="1">
    <source>
        <dbReference type="ARBA" id="ARBA00000085"/>
    </source>
</evidence>
<dbReference type="InterPro" id="IPR050398">
    <property type="entry name" value="HssS/ArlS-like"/>
</dbReference>
<feature type="domain" description="Histidine kinase" evidence="15">
    <location>
        <begin position="263"/>
        <end position="484"/>
    </location>
</feature>
<evidence type="ECO:0000256" key="9">
    <source>
        <dbReference type="ARBA" id="ARBA00022777"/>
    </source>
</evidence>
<keyword evidence="7 14" id="KW-0812">Transmembrane</keyword>
<evidence type="ECO:0000256" key="5">
    <source>
        <dbReference type="ARBA" id="ARBA00022553"/>
    </source>
</evidence>
<evidence type="ECO:0000256" key="12">
    <source>
        <dbReference type="ARBA" id="ARBA00023012"/>
    </source>
</evidence>
<organism evidence="17 18">
    <name type="scientific">Viridibacillus soli</name>
    <dbReference type="NCBI Taxonomy" id="2798301"/>
    <lineage>
        <taxon>Bacteria</taxon>
        <taxon>Bacillati</taxon>
        <taxon>Bacillota</taxon>
        <taxon>Bacilli</taxon>
        <taxon>Bacillales</taxon>
        <taxon>Caryophanaceae</taxon>
        <taxon>Viridibacillus</taxon>
    </lineage>
</organism>
<evidence type="ECO:0000259" key="16">
    <source>
        <dbReference type="PROSITE" id="PS50885"/>
    </source>
</evidence>
<dbReference type="Gene3D" id="3.30.565.10">
    <property type="entry name" value="Histidine kinase-like ATPase, C-terminal domain"/>
    <property type="match status" value="1"/>
</dbReference>
<keyword evidence="13 14" id="KW-0472">Membrane</keyword>
<gene>
    <name evidence="17" type="ORF">JFL43_03300</name>
</gene>
<evidence type="ECO:0000256" key="10">
    <source>
        <dbReference type="ARBA" id="ARBA00022840"/>
    </source>
</evidence>
<sequence>MGKLKRLSTQTLRGQIISSFYLVFILSIIATIITWVFIVILLLSLNNKIHPANYYEGKIPKLVKKIQEKGDIIDKANKETLNALIPLEGIDYQVIDRKGQIMYGSMSQSYISSETNLIKKLNINLFDEDQIIKYYPIFDDRENLLGAIGFRYKLSVMSSNPNDSLLLWFIYISAFCVPFFYFHLISYLVGKRFSERIERPFNEIIEGTHKIEKHDLDFSLAHINSTKELNQLVFAFEEMKEALKESLQKQWDMERERKELIAAVAHDLKTPLTIIQGHAEGLLEMEYYNIERQDQYLKTIMTSCHRSIKLINELNEISKVEQPEFKLDIKETDVNNYVSSKLREYTLLSEKKDITLKTALKNLQTDEHPLFIDVFRINQVLDNIFANSLRYTPVEGVISWETIITNDEIIFEITDNGKGFSGQNTTKIFEKFYRENTVKFSEDGHSGLGLFIAQTIVKKHNGEILAKNRIEGGAYFRIVIKNMIDGQ</sequence>
<keyword evidence="10" id="KW-0067">ATP-binding</keyword>
<feature type="transmembrane region" description="Helical" evidence="14">
    <location>
        <begin position="165"/>
        <end position="189"/>
    </location>
</feature>
<dbReference type="InterPro" id="IPR003661">
    <property type="entry name" value="HisK_dim/P_dom"/>
</dbReference>
<dbReference type="CDD" id="cd00082">
    <property type="entry name" value="HisKA"/>
    <property type="match status" value="1"/>
</dbReference>
<keyword evidence="4" id="KW-1003">Cell membrane</keyword>
<evidence type="ECO:0000313" key="18">
    <source>
        <dbReference type="Proteomes" id="UP000618943"/>
    </source>
</evidence>
<dbReference type="InterPro" id="IPR004358">
    <property type="entry name" value="Sig_transdc_His_kin-like_C"/>
</dbReference>
<keyword evidence="6" id="KW-0808">Transferase</keyword>
<dbReference type="SUPFAM" id="SSF55874">
    <property type="entry name" value="ATPase domain of HSP90 chaperone/DNA topoisomerase II/histidine kinase"/>
    <property type="match status" value="1"/>
</dbReference>
<proteinExistence type="predicted"/>
<evidence type="ECO:0000256" key="4">
    <source>
        <dbReference type="ARBA" id="ARBA00022475"/>
    </source>
</evidence>
<dbReference type="Proteomes" id="UP000618943">
    <property type="component" value="Unassembled WGS sequence"/>
</dbReference>
<dbReference type="CDD" id="cd00075">
    <property type="entry name" value="HATPase"/>
    <property type="match status" value="1"/>
</dbReference>
<evidence type="ECO:0000256" key="13">
    <source>
        <dbReference type="ARBA" id="ARBA00023136"/>
    </source>
</evidence>
<comment type="subcellular location">
    <subcellularLocation>
        <location evidence="2">Cell membrane</location>
        <topology evidence="2">Multi-pass membrane protein</topology>
    </subcellularLocation>
</comment>
<comment type="caution">
    <text evidence="17">The sequence shown here is derived from an EMBL/GenBank/DDBJ whole genome shotgun (WGS) entry which is preliminary data.</text>
</comment>
<evidence type="ECO:0000313" key="17">
    <source>
        <dbReference type="EMBL" id="MBK3493898.1"/>
    </source>
</evidence>
<dbReference type="PRINTS" id="PR00344">
    <property type="entry name" value="BCTRLSENSOR"/>
</dbReference>
<keyword evidence="12" id="KW-0902">Two-component regulatory system</keyword>
<dbReference type="RefSeq" id="WP_200747906.1">
    <property type="nucleotide sequence ID" value="NZ_JAEOAH010000003.1"/>
</dbReference>
<dbReference type="PROSITE" id="PS50109">
    <property type="entry name" value="HIS_KIN"/>
    <property type="match status" value="1"/>
</dbReference>
<feature type="transmembrane region" description="Helical" evidence="14">
    <location>
        <begin position="20"/>
        <end position="45"/>
    </location>
</feature>
<dbReference type="EMBL" id="JAEOAH010000003">
    <property type="protein sequence ID" value="MBK3493898.1"/>
    <property type="molecule type" value="Genomic_DNA"/>
</dbReference>